<dbReference type="EMBL" id="VOGC01000002">
    <property type="protein sequence ID" value="MQN01055.1"/>
    <property type="molecule type" value="Genomic_DNA"/>
</dbReference>
<comment type="caution">
    <text evidence="2">The sequence shown here is derived from an EMBL/GenBank/DDBJ whole genome shotgun (WGS) entry which is preliminary data.</text>
</comment>
<organism evidence="2 3">
    <name type="scientific">Candidatus Weimeria bifida</name>
    <dbReference type="NCBI Taxonomy" id="2599074"/>
    <lineage>
        <taxon>Bacteria</taxon>
        <taxon>Bacillati</taxon>
        <taxon>Bacillota</taxon>
        <taxon>Clostridia</taxon>
        <taxon>Lachnospirales</taxon>
        <taxon>Lachnospiraceae</taxon>
        <taxon>Candidatus Weimeria</taxon>
    </lineage>
</organism>
<dbReference type="SUPFAM" id="SSF50475">
    <property type="entry name" value="FMN-binding split barrel"/>
    <property type="match status" value="1"/>
</dbReference>
<dbReference type="AlphaFoldDB" id="A0A6N7IXK1"/>
<dbReference type="InterPro" id="IPR011576">
    <property type="entry name" value="Pyridox_Oxase_N"/>
</dbReference>
<evidence type="ECO:0000259" key="1">
    <source>
        <dbReference type="Pfam" id="PF01243"/>
    </source>
</evidence>
<proteinExistence type="predicted"/>
<dbReference type="Proteomes" id="UP000460257">
    <property type="component" value="Unassembled WGS sequence"/>
</dbReference>
<name>A0A6N7IXK1_9FIRM</name>
<evidence type="ECO:0000313" key="3">
    <source>
        <dbReference type="Proteomes" id="UP000460257"/>
    </source>
</evidence>
<evidence type="ECO:0000313" key="2">
    <source>
        <dbReference type="EMBL" id="MQN01055.1"/>
    </source>
</evidence>
<dbReference type="InterPro" id="IPR012349">
    <property type="entry name" value="Split_barrel_FMN-bd"/>
</dbReference>
<dbReference type="Gene3D" id="2.30.110.10">
    <property type="entry name" value="Electron Transport, Fmn-binding Protein, Chain A"/>
    <property type="match status" value="1"/>
</dbReference>
<protein>
    <submittedName>
        <fullName evidence="2">Pyridoxamine 5'-phosphate oxidase family protein</fullName>
    </submittedName>
</protein>
<gene>
    <name evidence="2" type="ORF">FRC54_03625</name>
</gene>
<reference evidence="2" key="1">
    <citation type="journal article" date="2020" name="Appl. Environ. Microbiol.">
        <title>Medium-Chain Fatty Acid Synthesis by 'Candidatus Weimeria bifida' gen. nov., sp. nov., and 'Candidatus Pseudoramibacter fermentans' sp. nov.</title>
        <authorList>
            <person name="Scarborough M.J."/>
            <person name="Myers K.S."/>
            <person name="Donohue T.J."/>
            <person name="Noguera D.R."/>
        </authorList>
    </citation>
    <scope>NUCLEOTIDE SEQUENCE</scope>
    <source>
        <strain evidence="2">LCO1.1</strain>
    </source>
</reference>
<accession>A0A6N7IXK1</accession>
<keyword evidence="3" id="KW-1185">Reference proteome</keyword>
<dbReference type="Pfam" id="PF01243">
    <property type="entry name" value="PNPOx_N"/>
    <property type="match status" value="1"/>
</dbReference>
<feature type="domain" description="Pyridoxamine 5'-phosphate oxidase N-terminal" evidence="1">
    <location>
        <begin position="27"/>
        <end position="144"/>
    </location>
</feature>
<sequence>MDYKKAADFWVEKDKDSVKMDSEALLSEIEAFLGRHKVCALATAAGDFVRCTPIEYNYVDGAFYLFSEGGLKFRALESNKHVCLAIYSEGGFGNLEGLQVTGTAEIIEPWSEEYLKLVNFKKLPIDMMEKMPQPINLIKIAPEVYDFLDSDLKKKGFGNRQQLIIK</sequence>